<organism evidence="1 2">
    <name type="scientific">Jiangella alkaliphila</name>
    <dbReference type="NCBI Taxonomy" id="419479"/>
    <lineage>
        <taxon>Bacteria</taxon>
        <taxon>Bacillati</taxon>
        <taxon>Actinomycetota</taxon>
        <taxon>Actinomycetes</taxon>
        <taxon>Jiangellales</taxon>
        <taxon>Jiangellaceae</taxon>
        <taxon>Jiangella</taxon>
    </lineage>
</organism>
<dbReference type="EMBL" id="LT629791">
    <property type="protein sequence ID" value="SDU83398.1"/>
    <property type="molecule type" value="Genomic_DNA"/>
</dbReference>
<reference evidence="2" key="1">
    <citation type="submission" date="2016-10" db="EMBL/GenBank/DDBJ databases">
        <authorList>
            <person name="Varghese N."/>
            <person name="Submissions S."/>
        </authorList>
    </citation>
    <scope>NUCLEOTIDE SEQUENCE [LARGE SCALE GENOMIC DNA]</scope>
    <source>
        <strain evidence="2">DSM 45079</strain>
    </source>
</reference>
<accession>A0A1H2LRT7</accession>
<dbReference type="RefSeq" id="WP_046768624.1">
    <property type="nucleotide sequence ID" value="NZ_KQ061227.1"/>
</dbReference>
<sequence length="366" mass="39556">MPHVRAQRLAAVQDGLITRKQALAAEMSPAAITHAVRAGGPWQRVLRGVFATFTGPLSPLHRLRAARLYAGDGALVTGAWACWMSGLAYGPPVGDEIEVLVGRAVRLHGTGFVVVRRTVRMPAASGWIGVDDADALPPPHVVLDELAPTARPGEILMVPAARAVVDTVVFTEHAPPDWSPGCRCRYGCSKPATHRTRALRNVRALMCEAVQRRMAGPAALRNEVEAAWPRRSVLAKVALADIEAGCRSAPECELRDLVRRSRILPEPLWNRPLPGVRGIVPDACWPERRLIVEVDSRSFHGFGDAPERTEQRRARLAALGWVVLPVSPARLRADPARVLTQIEAAYLAGHGALSTAGAVQRAPSIH</sequence>
<protein>
    <recommendedName>
        <fullName evidence="3">DUF559 domain-containing protein</fullName>
    </recommendedName>
</protein>
<dbReference type="OrthoDB" id="4870610at2"/>
<dbReference type="STRING" id="419479.SAMN04488563_6532"/>
<keyword evidence="2" id="KW-1185">Reference proteome</keyword>
<dbReference type="AlphaFoldDB" id="A0A1H2LRT7"/>
<gene>
    <name evidence="1" type="ORF">SAMN04488563_6532</name>
</gene>
<name>A0A1H2LRT7_9ACTN</name>
<dbReference type="InterPro" id="IPR011335">
    <property type="entry name" value="Restrct_endonuc-II-like"/>
</dbReference>
<evidence type="ECO:0000313" key="1">
    <source>
        <dbReference type="EMBL" id="SDU83398.1"/>
    </source>
</evidence>
<proteinExistence type="predicted"/>
<evidence type="ECO:0008006" key="3">
    <source>
        <dbReference type="Google" id="ProtNLM"/>
    </source>
</evidence>
<dbReference type="Proteomes" id="UP000182977">
    <property type="component" value="Chromosome I"/>
</dbReference>
<dbReference type="SUPFAM" id="SSF52980">
    <property type="entry name" value="Restriction endonuclease-like"/>
    <property type="match status" value="1"/>
</dbReference>
<evidence type="ECO:0000313" key="2">
    <source>
        <dbReference type="Proteomes" id="UP000182977"/>
    </source>
</evidence>